<dbReference type="AlphaFoldDB" id="A0ABC9BA81"/>
<evidence type="ECO:0000256" key="3">
    <source>
        <dbReference type="ARBA" id="ARBA00022801"/>
    </source>
</evidence>
<feature type="domain" description="Ubiquitin-like protease family profile" evidence="4">
    <location>
        <begin position="769"/>
        <end position="852"/>
    </location>
</feature>
<dbReference type="InterPro" id="IPR003653">
    <property type="entry name" value="Peptidase_C48_C"/>
</dbReference>
<evidence type="ECO:0000259" key="4">
    <source>
        <dbReference type="Pfam" id="PF02902"/>
    </source>
</evidence>
<name>A0ABC9BA81_9POAL</name>
<dbReference type="PANTHER" id="PTHR34835:SF71">
    <property type="entry name" value="UBIQUITIN-LIKE PROTEASE FAMILY PROFILE DOMAIN-CONTAINING PROTEIN"/>
    <property type="match status" value="1"/>
</dbReference>
<protein>
    <recommendedName>
        <fullName evidence="4">Ubiquitin-like protease family profile domain-containing protein</fullName>
    </recommendedName>
</protein>
<dbReference type="GO" id="GO:0008233">
    <property type="term" value="F:peptidase activity"/>
    <property type="evidence" value="ECO:0007669"/>
    <property type="project" value="UniProtKB-KW"/>
</dbReference>
<sequence>MEPPPRQPVAKKQCINTSVPVNATDKPAKNRAKYAHAPTVRCAPSTLNEFVDQLTFEQRRRIQVMGFGGLLRVSAERLESRELLKFLFDRLDPQTMVISVTKEKRIHVTPFAVKQVLDLPNDGEDIDLHTPAQQSKALSDFKTLVGLAESQDLHASHLKKILEDDHKFGSALIDNDMAIRFFFIIACNKFLFPTTDNNIRCKDIYLTRDLSCLPGLNWCKAVVDDLRDAAVAWRVDKGKKSHSGCAIFLIILYLDNLHCKRQIAHTDTPRAKYFDQNVIKNIISADRTKDKQGKTTFGLLPLRNSNNTCYHTTDHPSADIPPEPLAGTHFPSLQVELRGLVAQISSSSRKTQALLALANFDAKAKKASGYMNMGQKMLQDAHQKVIHTLRQILHDEVHGNNSEDHHEQSYGSDEAPAGDVDMYEHHSVQNIASEHVTDAPILQPETTEFDMISGGHTNQGHSQGVSVEVYTDVTIDRVVPPAAGISHPQAATTDMTTSGANVENARLHMGMEGELSPVCTQVYTDVTTEQTVPPQAATTDMTTSEANAVPQTHKQVTDEVPHQKPLFVTCISHFFFYVIAKPLHCFYWIRTQFAGMQDNTDDALGPILFRGCTQDNTTHRPAIAPRPQRLTKRPAMYVSPFKGDPQRARAPMTKAHAVRKKFHAGMKWKSDIFIKAGLREISGEQILDTFFDAEMLSTQFMSFFVACISHDERHMADGGGYRVFLSQELGEYVNIEEDPDISQWESPAALAVLQRDIGDLYPTKVKLEEHYNVYCINFIHDRIDVLDSSAEHHTVYHQVLGDRIIRRLNLLFQLATNGKIKEFTRFKRPIIDACLQSHDNDCGLYALKFMELWNGDSFHVPILTENIRHYKSQLLFYGLYHTLNEIKKLPAGLEAHRPRL</sequence>
<dbReference type="Proteomes" id="UP001497457">
    <property type="component" value="Chromosome 24b"/>
</dbReference>
<proteinExistence type="inferred from homology"/>
<evidence type="ECO:0000313" key="5">
    <source>
        <dbReference type="EMBL" id="CAL4995203.1"/>
    </source>
</evidence>
<comment type="similarity">
    <text evidence="1">Belongs to the peptidase C48 family.</text>
</comment>
<evidence type="ECO:0000256" key="2">
    <source>
        <dbReference type="ARBA" id="ARBA00022670"/>
    </source>
</evidence>
<keyword evidence="3" id="KW-0378">Hydrolase</keyword>
<dbReference type="Gene3D" id="3.40.395.10">
    <property type="entry name" value="Adenoviral Proteinase, Chain A"/>
    <property type="match status" value="1"/>
</dbReference>
<evidence type="ECO:0000313" key="6">
    <source>
        <dbReference type="Proteomes" id="UP001497457"/>
    </source>
</evidence>
<dbReference type="InterPro" id="IPR038765">
    <property type="entry name" value="Papain-like_cys_pep_sf"/>
</dbReference>
<dbReference type="Pfam" id="PF02902">
    <property type="entry name" value="Peptidase_C48"/>
    <property type="match status" value="1"/>
</dbReference>
<keyword evidence="6" id="KW-1185">Reference proteome</keyword>
<keyword evidence="2" id="KW-0645">Protease</keyword>
<dbReference type="EMBL" id="OZ075134">
    <property type="protein sequence ID" value="CAL4995203.1"/>
    <property type="molecule type" value="Genomic_DNA"/>
</dbReference>
<reference evidence="5" key="1">
    <citation type="submission" date="2024-10" db="EMBL/GenBank/DDBJ databases">
        <authorList>
            <person name="Ryan C."/>
        </authorList>
    </citation>
    <scope>NUCLEOTIDE SEQUENCE [LARGE SCALE GENOMIC DNA]</scope>
</reference>
<dbReference type="SUPFAM" id="SSF54001">
    <property type="entry name" value="Cysteine proteinases"/>
    <property type="match status" value="1"/>
</dbReference>
<organism evidence="5 6">
    <name type="scientific">Urochloa decumbens</name>
    <dbReference type="NCBI Taxonomy" id="240449"/>
    <lineage>
        <taxon>Eukaryota</taxon>
        <taxon>Viridiplantae</taxon>
        <taxon>Streptophyta</taxon>
        <taxon>Embryophyta</taxon>
        <taxon>Tracheophyta</taxon>
        <taxon>Spermatophyta</taxon>
        <taxon>Magnoliopsida</taxon>
        <taxon>Liliopsida</taxon>
        <taxon>Poales</taxon>
        <taxon>Poaceae</taxon>
        <taxon>PACMAD clade</taxon>
        <taxon>Panicoideae</taxon>
        <taxon>Panicodae</taxon>
        <taxon>Paniceae</taxon>
        <taxon>Melinidinae</taxon>
        <taxon>Urochloa</taxon>
    </lineage>
</organism>
<gene>
    <name evidence="5" type="ORF">URODEC1_LOCUS62235</name>
</gene>
<accession>A0ABC9BA81</accession>
<dbReference type="GO" id="GO:0006508">
    <property type="term" value="P:proteolysis"/>
    <property type="evidence" value="ECO:0007669"/>
    <property type="project" value="UniProtKB-KW"/>
</dbReference>
<evidence type="ECO:0000256" key="1">
    <source>
        <dbReference type="ARBA" id="ARBA00005234"/>
    </source>
</evidence>
<dbReference type="PANTHER" id="PTHR34835">
    <property type="entry name" value="OS07G0283600 PROTEIN-RELATED"/>
    <property type="match status" value="1"/>
</dbReference>